<evidence type="ECO:0000313" key="8">
    <source>
        <dbReference type="EMBL" id="KHT62536.1"/>
    </source>
</evidence>
<evidence type="ECO:0000313" key="9">
    <source>
        <dbReference type="Proteomes" id="UP000031278"/>
    </source>
</evidence>
<keyword evidence="3 7" id="KW-0812">Transmembrane</keyword>
<dbReference type="InterPro" id="IPR001734">
    <property type="entry name" value="Na/solute_symporter"/>
</dbReference>
<keyword evidence="4 7" id="KW-1133">Transmembrane helix</keyword>
<feature type="transmembrane region" description="Helical" evidence="7">
    <location>
        <begin position="327"/>
        <end position="347"/>
    </location>
</feature>
<dbReference type="NCBIfam" id="NF007790">
    <property type="entry name" value="PRK10484.1"/>
    <property type="match status" value="1"/>
</dbReference>
<feature type="transmembrane region" description="Helical" evidence="7">
    <location>
        <begin position="34"/>
        <end position="56"/>
    </location>
</feature>
<comment type="subcellular location">
    <subcellularLocation>
        <location evidence="1">Membrane</location>
        <topology evidence="1">Multi-pass membrane protein</topology>
    </subcellularLocation>
</comment>
<feature type="transmembrane region" description="Helical" evidence="7">
    <location>
        <begin position="408"/>
        <end position="429"/>
    </location>
</feature>
<feature type="transmembrane region" description="Helical" evidence="7">
    <location>
        <begin position="116"/>
        <end position="139"/>
    </location>
</feature>
<dbReference type="AlphaFoldDB" id="A0A0B9GUT7"/>
<feature type="transmembrane region" description="Helical" evidence="7">
    <location>
        <begin position="243"/>
        <end position="262"/>
    </location>
</feature>
<evidence type="ECO:0000256" key="1">
    <source>
        <dbReference type="ARBA" id="ARBA00004141"/>
    </source>
</evidence>
<feature type="transmembrane region" description="Helical" evidence="7">
    <location>
        <begin position="159"/>
        <end position="180"/>
    </location>
</feature>
<evidence type="ECO:0000256" key="6">
    <source>
        <dbReference type="RuleBase" id="RU362091"/>
    </source>
</evidence>
<feature type="transmembrane region" description="Helical" evidence="7">
    <location>
        <begin position="76"/>
        <end position="95"/>
    </location>
</feature>
<feature type="transmembrane region" description="Helical" evidence="7">
    <location>
        <begin position="509"/>
        <end position="529"/>
    </location>
</feature>
<dbReference type="InterPro" id="IPR038377">
    <property type="entry name" value="Na/Glc_symporter_sf"/>
</dbReference>
<dbReference type="Gene3D" id="1.20.1730.10">
    <property type="entry name" value="Sodium/glucose cotransporter"/>
    <property type="match status" value="1"/>
</dbReference>
<dbReference type="NCBIfam" id="TIGR00813">
    <property type="entry name" value="sss"/>
    <property type="match status" value="1"/>
</dbReference>
<sequence length="531" mass="57566">MIIPISFALVTGAVALGSWYKVRRKEQQQESANSYFLAGRGLTGVLIASSLMLTNLSTEQLVGLNAQGYTANMTPMAWEVCAALTLVVVALYLLPKYLSGGVTTIPEFIEQRFGKSTMYFCTFLFLFGYVLNLLPPILYTGSVALGGIFDISGIFDVSYWGAIWIMVVSIGLVGAAYAVFGGLKAIAYSDTFNGIGLLIGGVVLIPLFGLSALGEGSVVAGFQHLMTEHPEKLNAIGGKDDPVPFSTFFTGMLILNLFYWGTNQSIIQRALGAQNLAEGQKGVLWAGMLKLLGPFFLLIPGIIAYAMFGPDLPNGEVAYPMLVREVLPTPLVGFFAAVLFGAILSSFNSVLHSTSTLFTLNVYKPLINPKADDRDLVRVGKRFGAVIGVFAIFVAPFIFYAPEGFFQYFQTINSFYMAPMFTIIVVGLVTRKVPAMAANIGIVVFMLAYALTSFVFQPDIHFLHLTGVLFVAVAALMILIGYFFPQEKAAETLKTSVVELTPWKHAKRFSLVICVGVVALYIIFSPIGIAQ</sequence>
<feature type="transmembrane region" description="Helical" evidence="7">
    <location>
        <begin position="383"/>
        <end position="402"/>
    </location>
</feature>
<evidence type="ECO:0000256" key="3">
    <source>
        <dbReference type="ARBA" id="ARBA00022692"/>
    </source>
</evidence>
<comment type="similarity">
    <text evidence="2 6">Belongs to the sodium:solute symporter (SSF) (TC 2.A.21) family.</text>
</comment>
<dbReference type="CDD" id="cd10328">
    <property type="entry name" value="SLC5sbd_YidK"/>
    <property type="match status" value="1"/>
</dbReference>
<evidence type="ECO:0000256" key="4">
    <source>
        <dbReference type="ARBA" id="ARBA00022989"/>
    </source>
</evidence>
<dbReference type="PANTHER" id="PTHR11819">
    <property type="entry name" value="SOLUTE CARRIER FAMILY 5"/>
    <property type="match status" value="1"/>
</dbReference>
<feature type="transmembrane region" description="Helical" evidence="7">
    <location>
        <begin position="462"/>
        <end position="484"/>
    </location>
</feature>
<evidence type="ECO:0000256" key="2">
    <source>
        <dbReference type="ARBA" id="ARBA00006434"/>
    </source>
</evidence>
<keyword evidence="5 7" id="KW-0472">Membrane</keyword>
<accession>A0A0B9GUT7</accession>
<feature type="transmembrane region" description="Helical" evidence="7">
    <location>
        <begin position="6"/>
        <end position="22"/>
    </location>
</feature>
<comment type="caution">
    <text evidence="8">The sequence shown here is derived from an EMBL/GenBank/DDBJ whole genome shotgun (WGS) entry which is preliminary data.</text>
</comment>
<organism evidence="8 9">
    <name type="scientific">Photobacterium gaetbulicola</name>
    <dbReference type="NCBI Taxonomy" id="1295392"/>
    <lineage>
        <taxon>Bacteria</taxon>
        <taxon>Pseudomonadati</taxon>
        <taxon>Pseudomonadota</taxon>
        <taxon>Gammaproteobacteria</taxon>
        <taxon>Vibrionales</taxon>
        <taxon>Vibrionaceae</taxon>
        <taxon>Photobacterium</taxon>
    </lineage>
</organism>
<dbReference type="PROSITE" id="PS50283">
    <property type="entry name" value="NA_SOLUT_SYMP_3"/>
    <property type="match status" value="1"/>
</dbReference>
<dbReference type="GO" id="GO:0005886">
    <property type="term" value="C:plasma membrane"/>
    <property type="evidence" value="ECO:0007669"/>
    <property type="project" value="TreeGrafter"/>
</dbReference>
<protein>
    <submittedName>
        <fullName evidence="8">Transporter</fullName>
    </submittedName>
</protein>
<dbReference type="EMBL" id="JWLZ01000176">
    <property type="protein sequence ID" value="KHT62536.1"/>
    <property type="molecule type" value="Genomic_DNA"/>
</dbReference>
<gene>
    <name evidence="8" type="ORF">RJ45_17135</name>
</gene>
<proteinExistence type="inferred from homology"/>
<dbReference type="GO" id="GO:0005412">
    <property type="term" value="F:D-glucose:sodium symporter activity"/>
    <property type="evidence" value="ECO:0007669"/>
    <property type="project" value="TreeGrafter"/>
</dbReference>
<name>A0A0B9GUT7_9GAMM</name>
<evidence type="ECO:0000256" key="7">
    <source>
        <dbReference type="SAM" id="Phobius"/>
    </source>
</evidence>
<dbReference type="Pfam" id="PF00474">
    <property type="entry name" value="SSF"/>
    <property type="match status" value="1"/>
</dbReference>
<feature type="transmembrane region" description="Helical" evidence="7">
    <location>
        <begin position="283"/>
        <end position="307"/>
    </location>
</feature>
<feature type="transmembrane region" description="Helical" evidence="7">
    <location>
        <begin position="436"/>
        <end position="456"/>
    </location>
</feature>
<feature type="transmembrane region" description="Helical" evidence="7">
    <location>
        <begin position="192"/>
        <end position="213"/>
    </location>
</feature>
<reference evidence="8 9" key="1">
    <citation type="submission" date="2014-12" db="EMBL/GenBank/DDBJ databases">
        <title>Genome sequencing of Photobacterium gaetbulicola AD005a.</title>
        <authorList>
            <person name="Adrian T.G.S."/>
            <person name="Chan K.G."/>
        </authorList>
    </citation>
    <scope>NUCLEOTIDE SEQUENCE [LARGE SCALE GENOMIC DNA]</scope>
    <source>
        <strain evidence="8 9">AD005a</strain>
    </source>
</reference>
<dbReference type="PANTHER" id="PTHR11819:SF195">
    <property type="entry name" value="SODIUM_GLUCOSE COTRANSPORTER 4"/>
    <property type="match status" value="1"/>
</dbReference>
<dbReference type="Proteomes" id="UP000031278">
    <property type="component" value="Unassembled WGS sequence"/>
</dbReference>
<evidence type="ECO:0000256" key="5">
    <source>
        <dbReference type="ARBA" id="ARBA00023136"/>
    </source>
</evidence>
<dbReference type="RefSeq" id="WP_039464977.1">
    <property type="nucleotide sequence ID" value="NZ_JWLZ01000176.1"/>
</dbReference>